<dbReference type="Gene3D" id="2.60.120.970">
    <property type="match status" value="1"/>
</dbReference>
<dbReference type="Pfam" id="PF00688">
    <property type="entry name" value="TGFb_propeptide"/>
    <property type="match status" value="1"/>
</dbReference>
<evidence type="ECO:0000313" key="3">
    <source>
        <dbReference type="EMBL" id="RIH90020.1"/>
    </source>
</evidence>
<evidence type="ECO:0000259" key="2">
    <source>
        <dbReference type="Pfam" id="PF00688"/>
    </source>
</evidence>
<feature type="domain" description="TGF-beta propeptide" evidence="2">
    <location>
        <begin position="69"/>
        <end position="172"/>
    </location>
</feature>
<name>A0A399F210_9DEIN</name>
<keyword evidence="1" id="KW-0732">Signal</keyword>
<reference evidence="3 4" key="1">
    <citation type="submission" date="2018-08" db="EMBL/GenBank/DDBJ databases">
        <title>Meiothermus luteus KCTC 52599 genome sequencing project.</title>
        <authorList>
            <person name="Da Costa M.S."/>
            <person name="Albuquerque L."/>
            <person name="Raposo P."/>
            <person name="Froufe H.J.C."/>
            <person name="Barroso C.S."/>
            <person name="Egas C."/>
        </authorList>
    </citation>
    <scope>NUCLEOTIDE SEQUENCE [LARGE SCALE GENOMIC DNA]</scope>
    <source>
        <strain evidence="3 4">KCTC 52599</strain>
    </source>
</reference>
<protein>
    <recommendedName>
        <fullName evidence="2">TGF-beta propeptide domain-containing protein</fullName>
    </recommendedName>
</protein>
<dbReference type="RefSeq" id="WP_182482435.1">
    <property type="nucleotide sequence ID" value="NZ_QWKZ01000002.1"/>
</dbReference>
<accession>A0A399F210</accession>
<dbReference type="InterPro" id="IPR001111">
    <property type="entry name" value="TGF-b_propeptide"/>
</dbReference>
<organism evidence="3 4">
    <name type="scientific">Meiothermus luteus</name>
    <dbReference type="NCBI Taxonomy" id="2026184"/>
    <lineage>
        <taxon>Bacteria</taxon>
        <taxon>Thermotogati</taxon>
        <taxon>Deinococcota</taxon>
        <taxon>Deinococci</taxon>
        <taxon>Thermales</taxon>
        <taxon>Thermaceae</taxon>
        <taxon>Meiothermus</taxon>
    </lineage>
</organism>
<comment type="caution">
    <text evidence="3">The sequence shown here is derived from an EMBL/GenBank/DDBJ whole genome shotgun (WGS) entry which is preliminary data.</text>
</comment>
<evidence type="ECO:0000313" key="4">
    <source>
        <dbReference type="Proteomes" id="UP000265800"/>
    </source>
</evidence>
<feature type="signal peptide" evidence="1">
    <location>
        <begin position="1"/>
        <end position="25"/>
    </location>
</feature>
<proteinExistence type="predicted"/>
<dbReference type="AlphaFoldDB" id="A0A399F210"/>
<sequence length="192" mass="21034">MRPILLAWAAAILLLSGCSQTAVMAALSEQIKHPIATATLDAGNNGLAAYYCRRVFCAGDDAQNQRVGGFLAFDLRGLEPPQDLKATLRLYQGEARSVYAELGELFVERIQVEEFRSPEALEAPALTSQTSQADGEGYLELDVTQAFQQALAEGQTTLQFRLRFSRPTNGNHRGDLAIFGAKEEYKPALILR</sequence>
<evidence type="ECO:0000256" key="1">
    <source>
        <dbReference type="SAM" id="SignalP"/>
    </source>
</evidence>
<keyword evidence="4" id="KW-1185">Reference proteome</keyword>
<dbReference type="EMBL" id="QWKZ01000002">
    <property type="protein sequence ID" value="RIH90020.1"/>
    <property type="molecule type" value="Genomic_DNA"/>
</dbReference>
<dbReference type="PROSITE" id="PS51257">
    <property type="entry name" value="PROKAR_LIPOPROTEIN"/>
    <property type="match status" value="1"/>
</dbReference>
<gene>
    <name evidence="3" type="ORF">Mlute_00139</name>
</gene>
<feature type="chain" id="PRO_5017299671" description="TGF-beta propeptide domain-containing protein" evidence="1">
    <location>
        <begin position="26"/>
        <end position="192"/>
    </location>
</feature>
<dbReference type="Proteomes" id="UP000265800">
    <property type="component" value="Unassembled WGS sequence"/>
</dbReference>